<reference evidence="2" key="1">
    <citation type="submission" date="2020-10" db="EMBL/GenBank/DDBJ databases">
        <authorList>
            <person name="Gilroy R."/>
        </authorList>
    </citation>
    <scope>NUCLEOTIDE SEQUENCE</scope>
    <source>
        <strain evidence="2">B3-4054</strain>
    </source>
</reference>
<evidence type="ECO:0000313" key="2">
    <source>
        <dbReference type="EMBL" id="MBO8450352.1"/>
    </source>
</evidence>
<dbReference type="SUPFAM" id="SSF48371">
    <property type="entry name" value="ARM repeat"/>
    <property type="match status" value="1"/>
</dbReference>
<dbReference type="InterPro" id="IPR016024">
    <property type="entry name" value="ARM-type_fold"/>
</dbReference>
<evidence type="ECO:0000256" key="1">
    <source>
        <dbReference type="SAM" id="SignalP"/>
    </source>
</evidence>
<accession>A0A9D9ENE1</accession>
<dbReference type="AlphaFoldDB" id="A0A9D9ENE1"/>
<dbReference type="EMBL" id="JADIMS010000074">
    <property type="protein sequence ID" value="MBO8450352.1"/>
    <property type="molecule type" value="Genomic_DNA"/>
</dbReference>
<keyword evidence="1" id="KW-0732">Signal</keyword>
<evidence type="ECO:0000313" key="3">
    <source>
        <dbReference type="Proteomes" id="UP000823616"/>
    </source>
</evidence>
<evidence type="ECO:0008006" key="4">
    <source>
        <dbReference type="Google" id="ProtNLM"/>
    </source>
</evidence>
<feature type="chain" id="PRO_5038477018" description="HEAT repeat domain-containing protein" evidence="1">
    <location>
        <begin position="21"/>
        <end position="419"/>
    </location>
</feature>
<proteinExistence type="predicted"/>
<dbReference type="Proteomes" id="UP000823616">
    <property type="component" value="Unassembled WGS sequence"/>
</dbReference>
<reference evidence="2" key="2">
    <citation type="journal article" date="2021" name="PeerJ">
        <title>Extensive microbial diversity within the chicken gut microbiome revealed by metagenomics and culture.</title>
        <authorList>
            <person name="Gilroy R."/>
            <person name="Ravi A."/>
            <person name="Getino M."/>
            <person name="Pursley I."/>
            <person name="Horton D.L."/>
            <person name="Alikhan N.F."/>
            <person name="Baker D."/>
            <person name="Gharbi K."/>
            <person name="Hall N."/>
            <person name="Watson M."/>
            <person name="Adriaenssens E.M."/>
            <person name="Foster-Nyarko E."/>
            <person name="Jarju S."/>
            <person name="Secka A."/>
            <person name="Antonio M."/>
            <person name="Oren A."/>
            <person name="Chaudhuri R.R."/>
            <person name="La Ragione R."/>
            <person name="Hildebrand F."/>
            <person name="Pallen M.J."/>
        </authorList>
    </citation>
    <scope>NUCLEOTIDE SEQUENCE</scope>
    <source>
        <strain evidence="2">B3-4054</strain>
    </source>
</reference>
<organism evidence="2 3">
    <name type="scientific">Candidatus Avitreponema avistercoris</name>
    <dbReference type="NCBI Taxonomy" id="2840705"/>
    <lineage>
        <taxon>Bacteria</taxon>
        <taxon>Pseudomonadati</taxon>
        <taxon>Spirochaetota</taxon>
        <taxon>Spirochaetia</taxon>
        <taxon>Spirochaetales</taxon>
        <taxon>Candidatus Avitreponema</taxon>
    </lineage>
</organism>
<gene>
    <name evidence="2" type="ORF">IAA96_04520</name>
</gene>
<feature type="signal peptide" evidence="1">
    <location>
        <begin position="1"/>
        <end position="20"/>
    </location>
</feature>
<name>A0A9D9ENE1_9SPIR</name>
<comment type="caution">
    <text evidence="2">The sequence shown here is derived from an EMBL/GenBank/DDBJ whole genome shotgun (WGS) entry which is preliminary data.</text>
</comment>
<sequence length="419" mass="44905">MAIRKRIAGFILLAVLPLYGQESAPAEPVVPSGMPEAAEAPVSVPVPVLSDDPVVLSYQRNFVRASISTKLELLAGAPEIPSADMTPLYLDALYFVLSSHGLLGEDRQLAEIACSAIRSAAECGNPAVLPPIQAVFPLFSDVQVQTAAIGAVASLSGPEDGGFVFLRDWFASALDACSRGTYIPPQVLNAALTAFAGLGNADVFPLVFRAATSNLDSSVVAEAEKTIISFQEGFTDNILAIVSEKDPQKTAAAFSFARKNEQLADADLGKIAEEVFRSMLDLNTQGNAEAVPVLDEAMLVLTGLKWYQASPLVLQYFYRMQSDYKNGKIGAEKLIPVIDCLGAMGTNEAAQALSIFLGLLNSETEQKKTCNEQLMLSIIHALGDLGDKAAFDYLLYVGYLDYPESVKQASRDALARLKW</sequence>
<protein>
    <recommendedName>
        <fullName evidence="4">HEAT repeat domain-containing protein</fullName>
    </recommendedName>
</protein>